<protein>
    <submittedName>
        <fullName evidence="1">Uncharacterized protein</fullName>
    </submittedName>
</protein>
<reference evidence="1" key="1">
    <citation type="submission" date="2020-08" db="EMBL/GenBank/DDBJ databases">
        <title>Multicomponent nature underlies the extraordinary mechanical properties of spider dragline silk.</title>
        <authorList>
            <person name="Kono N."/>
            <person name="Nakamura H."/>
            <person name="Mori M."/>
            <person name="Yoshida Y."/>
            <person name="Ohtoshi R."/>
            <person name="Malay A.D."/>
            <person name="Moran D.A.P."/>
            <person name="Tomita M."/>
            <person name="Numata K."/>
            <person name="Arakawa K."/>
        </authorList>
    </citation>
    <scope>NUCLEOTIDE SEQUENCE</scope>
</reference>
<comment type="caution">
    <text evidence="1">The sequence shown here is derived from an EMBL/GenBank/DDBJ whole genome shotgun (WGS) entry which is preliminary data.</text>
</comment>
<sequence length="69" mass="7588">MSLACVVCGRDFNNNVNFETTSSSAILQSDLMPVRPVANVLDETVVSKHICWHILLISLTSFHCPVKQG</sequence>
<organism evidence="1 2">
    <name type="scientific">Trichonephila inaurata madagascariensis</name>
    <dbReference type="NCBI Taxonomy" id="2747483"/>
    <lineage>
        <taxon>Eukaryota</taxon>
        <taxon>Metazoa</taxon>
        <taxon>Ecdysozoa</taxon>
        <taxon>Arthropoda</taxon>
        <taxon>Chelicerata</taxon>
        <taxon>Arachnida</taxon>
        <taxon>Araneae</taxon>
        <taxon>Araneomorphae</taxon>
        <taxon>Entelegynae</taxon>
        <taxon>Araneoidea</taxon>
        <taxon>Nephilidae</taxon>
        <taxon>Trichonephila</taxon>
        <taxon>Trichonephila inaurata</taxon>
    </lineage>
</organism>
<keyword evidence="2" id="KW-1185">Reference proteome</keyword>
<name>A0A8X7CSF6_9ARAC</name>
<dbReference type="AlphaFoldDB" id="A0A8X7CSF6"/>
<dbReference type="Proteomes" id="UP000886998">
    <property type="component" value="Unassembled WGS sequence"/>
</dbReference>
<dbReference type="EMBL" id="BMAV01022198">
    <property type="protein sequence ID" value="GFY76880.1"/>
    <property type="molecule type" value="Genomic_DNA"/>
</dbReference>
<evidence type="ECO:0000313" key="1">
    <source>
        <dbReference type="EMBL" id="GFY76880.1"/>
    </source>
</evidence>
<evidence type="ECO:0000313" key="2">
    <source>
        <dbReference type="Proteomes" id="UP000886998"/>
    </source>
</evidence>
<gene>
    <name evidence="1" type="ORF">TNIN_376351</name>
</gene>
<accession>A0A8X7CSF6</accession>
<proteinExistence type="predicted"/>